<feature type="transmembrane region" description="Helical" evidence="8">
    <location>
        <begin position="21"/>
        <end position="43"/>
    </location>
</feature>
<dbReference type="Pfam" id="PF00324">
    <property type="entry name" value="AA_permease"/>
    <property type="match status" value="1"/>
</dbReference>
<dbReference type="PANTHER" id="PTHR43495:SF5">
    <property type="entry name" value="GAMMA-AMINOBUTYRIC ACID PERMEASE"/>
    <property type="match status" value="1"/>
</dbReference>
<evidence type="ECO:0000256" key="1">
    <source>
        <dbReference type="ARBA" id="ARBA00004141"/>
    </source>
</evidence>
<feature type="transmembrane region" description="Helical" evidence="8">
    <location>
        <begin position="49"/>
        <end position="68"/>
    </location>
</feature>
<keyword evidence="5" id="KW-0029">Amino-acid transport</keyword>
<dbReference type="InterPro" id="IPR004841">
    <property type="entry name" value="AA-permease/SLC12A_dom"/>
</dbReference>
<feature type="transmembrane region" description="Helical" evidence="8">
    <location>
        <begin position="163"/>
        <end position="184"/>
    </location>
</feature>
<dbReference type="AlphaFoldDB" id="A0A853B7V7"/>
<evidence type="ECO:0000259" key="9">
    <source>
        <dbReference type="Pfam" id="PF00324"/>
    </source>
</evidence>
<comment type="similarity">
    <text evidence="2">Belongs to the amino acid-polyamine-organocation (APC) superfamily. Amino acid transporter (AAT) (TC 2.A.3.1) family.</text>
</comment>
<evidence type="ECO:0000256" key="6">
    <source>
        <dbReference type="ARBA" id="ARBA00022989"/>
    </source>
</evidence>
<dbReference type="PIRSF" id="PIRSF006060">
    <property type="entry name" value="AA_transporter"/>
    <property type="match status" value="1"/>
</dbReference>
<name>A0A853B7V7_9PSEU</name>
<feature type="transmembrane region" description="Helical" evidence="8">
    <location>
        <begin position="333"/>
        <end position="353"/>
    </location>
</feature>
<dbReference type="FunFam" id="1.20.1740.10:FF:000001">
    <property type="entry name" value="Amino acid permease"/>
    <property type="match status" value="1"/>
</dbReference>
<evidence type="ECO:0000256" key="5">
    <source>
        <dbReference type="ARBA" id="ARBA00022970"/>
    </source>
</evidence>
<evidence type="ECO:0000256" key="8">
    <source>
        <dbReference type="SAM" id="Phobius"/>
    </source>
</evidence>
<feature type="transmembrane region" description="Helical" evidence="8">
    <location>
        <begin position="288"/>
        <end position="313"/>
    </location>
</feature>
<evidence type="ECO:0000313" key="10">
    <source>
        <dbReference type="EMBL" id="NYI91398.1"/>
    </source>
</evidence>
<evidence type="ECO:0000256" key="4">
    <source>
        <dbReference type="ARBA" id="ARBA00022692"/>
    </source>
</evidence>
<feature type="transmembrane region" description="Helical" evidence="8">
    <location>
        <begin position="123"/>
        <end position="142"/>
    </location>
</feature>
<feature type="transmembrane region" description="Helical" evidence="8">
    <location>
        <begin position="89"/>
        <end position="111"/>
    </location>
</feature>
<keyword evidence="11" id="KW-1185">Reference proteome</keyword>
<keyword evidence="6 8" id="KW-1133">Transmembrane helix</keyword>
<dbReference type="EMBL" id="JACCFK010000001">
    <property type="protein sequence ID" value="NYI91398.1"/>
    <property type="molecule type" value="Genomic_DNA"/>
</dbReference>
<dbReference type="Proteomes" id="UP000549616">
    <property type="component" value="Unassembled WGS sequence"/>
</dbReference>
<dbReference type="PANTHER" id="PTHR43495">
    <property type="entry name" value="GABA PERMEASE"/>
    <property type="match status" value="1"/>
</dbReference>
<accession>A0A853B7V7</accession>
<organism evidence="10 11">
    <name type="scientific">Amycolatopsis endophytica</name>
    <dbReference type="NCBI Taxonomy" id="860233"/>
    <lineage>
        <taxon>Bacteria</taxon>
        <taxon>Bacillati</taxon>
        <taxon>Actinomycetota</taxon>
        <taxon>Actinomycetes</taxon>
        <taxon>Pseudonocardiales</taxon>
        <taxon>Pseudonocardiaceae</taxon>
        <taxon>Amycolatopsis</taxon>
    </lineage>
</organism>
<feature type="transmembrane region" description="Helical" evidence="8">
    <location>
        <begin position="359"/>
        <end position="380"/>
    </location>
</feature>
<comment type="subcellular location">
    <subcellularLocation>
        <location evidence="1">Membrane</location>
        <topology evidence="1">Multi-pass membrane protein</topology>
    </subcellularLocation>
</comment>
<protein>
    <submittedName>
        <fullName evidence="10">GABA permease</fullName>
    </submittedName>
</protein>
<feature type="transmembrane region" description="Helical" evidence="8">
    <location>
        <begin position="196"/>
        <end position="216"/>
    </location>
</feature>
<dbReference type="GO" id="GO:0055085">
    <property type="term" value="P:transmembrane transport"/>
    <property type="evidence" value="ECO:0007669"/>
    <property type="project" value="InterPro"/>
</dbReference>
<evidence type="ECO:0000256" key="2">
    <source>
        <dbReference type="ARBA" id="ARBA00008583"/>
    </source>
</evidence>
<dbReference type="Gene3D" id="1.20.1740.10">
    <property type="entry name" value="Amino acid/polyamine transporter I"/>
    <property type="match status" value="1"/>
</dbReference>
<sequence>MGRTTDSETGQGLRPGLRQRHVRMIALGGIIGASLFVGSGAVVHTVGPAAIVSYALGGLLVVLVMRMLGEMATASPTLGSFMEYARESLGGWAGFTIGWLYWYFWVGVVAFEAVAGAKILVGWIPAVPQWVFSLVLMLLLTASNLASARSFGETEFWLASIKVATIVVFLTVGVLFVLGLWPGASFSVGNVGLDGFFATGGFAVVHGVVIVIFSYFGTEIVTIAAAESEEPAKAVAKATAATVWRVILFYVGSITLIVMITPWRDVPSETSPFAAAFGRFGIPAAETIVSAVVLTAALSVLNSGLYTASRMLFALRRHQWAPRWIADVNRRGVPWKAILLSTVVGYVAVIMSYVAPDTIFYFIINSAGAVALFVYAIIAGSQLRMRRSIERTAPDQLTLRMWGYPWLSWLTLAGTLAVVVSMVFVEDARSQLYLSVLSLAVILLVYPIVRRRVRRGATLGHGLRPEPRRSRP</sequence>
<gene>
    <name evidence="10" type="ORF">HNR02_004721</name>
</gene>
<dbReference type="RefSeq" id="WP_179775289.1">
    <property type="nucleotide sequence ID" value="NZ_JACCFK010000001.1"/>
</dbReference>
<proteinExistence type="inferred from homology"/>
<feature type="transmembrane region" description="Helical" evidence="8">
    <location>
        <begin position="401"/>
        <end position="425"/>
    </location>
</feature>
<reference evidence="10 11" key="1">
    <citation type="submission" date="2020-07" db="EMBL/GenBank/DDBJ databases">
        <title>Sequencing the genomes of 1000 actinobacteria strains.</title>
        <authorList>
            <person name="Klenk H.-P."/>
        </authorList>
    </citation>
    <scope>NUCLEOTIDE SEQUENCE [LARGE SCALE GENOMIC DNA]</scope>
    <source>
        <strain evidence="10 11">DSM 104006</strain>
    </source>
</reference>
<dbReference type="GO" id="GO:0006865">
    <property type="term" value="P:amino acid transport"/>
    <property type="evidence" value="ECO:0007669"/>
    <property type="project" value="UniProtKB-KW"/>
</dbReference>
<feature type="domain" description="Amino acid permease/ SLC12A" evidence="9">
    <location>
        <begin position="21"/>
        <end position="453"/>
    </location>
</feature>
<keyword evidence="4 8" id="KW-0812">Transmembrane</keyword>
<comment type="caution">
    <text evidence="10">The sequence shown here is derived from an EMBL/GenBank/DDBJ whole genome shotgun (WGS) entry which is preliminary data.</text>
</comment>
<keyword evidence="3" id="KW-0813">Transport</keyword>
<feature type="transmembrane region" description="Helical" evidence="8">
    <location>
        <begin position="243"/>
        <end position="263"/>
    </location>
</feature>
<feature type="transmembrane region" description="Helical" evidence="8">
    <location>
        <begin position="431"/>
        <end position="449"/>
    </location>
</feature>
<evidence type="ECO:0000256" key="7">
    <source>
        <dbReference type="ARBA" id="ARBA00023136"/>
    </source>
</evidence>
<evidence type="ECO:0000313" key="11">
    <source>
        <dbReference type="Proteomes" id="UP000549616"/>
    </source>
</evidence>
<keyword evidence="7 8" id="KW-0472">Membrane</keyword>
<dbReference type="GO" id="GO:0016020">
    <property type="term" value="C:membrane"/>
    <property type="evidence" value="ECO:0007669"/>
    <property type="project" value="UniProtKB-SubCell"/>
</dbReference>
<evidence type="ECO:0000256" key="3">
    <source>
        <dbReference type="ARBA" id="ARBA00022448"/>
    </source>
</evidence>